<proteinExistence type="predicted"/>
<dbReference type="InterPro" id="IPR039420">
    <property type="entry name" value="WalR-like"/>
</dbReference>
<dbReference type="InterPro" id="IPR001867">
    <property type="entry name" value="OmpR/PhoB-type_DNA-bd"/>
</dbReference>
<reference evidence="11" key="1">
    <citation type="journal article" date="2019" name="Int. J. Syst. Evol. Microbiol.">
        <title>The Global Catalogue of Microorganisms (GCM) 10K type strain sequencing project: providing services to taxonomists for standard genome sequencing and annotation.</title>
        <authorList>
            <consortium name="The Broad Institute Genomics Platform"/>
            <consortium name="The Broad Institute Genome Sequencing Center for Infectious Disease"/>
            <person name="Wu L."/>
            <person name="Ma J."/>
        </authorList>
    </citation>
    <scope>NUCLEOTIDE SEQUENCE [LARGE SCALE GENOMIC DNA]</scope>
    <source>
        <strain evidence="11">CECT 7956</strain>
    </source>
</reference>
<organism evidence="10 11">
    <name type="scientific">Lacihabitans lacunae</name>
    <dbReference type="NCBI Taxonomy" id="1028214"/>
    <lineage>
        <taxon>Bacteria</taxon>
        <taxon>Pseudomonadati</taxon>
        <taxon>Bacteroidota</taxon>
        <taxon>Cytophagia</taxon>
        <taxon>Cytophagales</taxon>
        <taxon>Leadbetterellaceae</taxon>
        <taxon>Lacihabitans</taxon>
    </lineage>
</organism>
<evidence type="ECO:0000259" key="8">
    <source>
        <dbReference type="PROSITE" id="PS50110"/>
    </source>
</evidence>
<dbReference type="Gene3D" id="6.10.250.690">
    <property type="match status" value="1"/>
</dbReference>
<sequence>MSYNILLLEDDAILSKEISTFLTNNAYNCDCVYDGSLVKSQFKLKEYDLVILDINVPGQNGTEVCKELRENDTKIPILMLTAFGEVEDKVLAFNAGADDYLVKPFHFEELLVRIKSLFRRKEVPQAKTNIIKIDDLQIDNDEMKVSRNNIEISLSPKEFKLLNILAKANGRVLSKSQIADELWDYHIETNQNTIEVYINFLRKKIEKDFGKKLIHTKIGYGYYLKLED</sequence>
<keyword evidence="1 6" id="KW-0597">Phosphoprotein</keyword>
<dbReference type="Gene3D" id="3.40.50.2300">
    <property type="match status" value="1"/>
</dbReference>
<comment type="caution">
    <text evidence="10">The sequence shown here is derived from an EMBL/GenBank/DDBJ whole genome shotgun (WGS) entry which is preliminary data.</text>
</comment>
<dbReference type="Gene3D" id="1.10.10.10">
    <property type="entry name" value="Winged helix-like DNA-binding domain superfamily/Winged helix DNA-binding domain"/>
    <property type="match status" value="1"/>
</dbReference>
<dbReference type="PANTHER" id="PTHR48111:SF22">
    <property type="entry name" value="REGULATOR OF RPOS"/>
    <property type="match status" value="1"/>
</dbReference>
<dbReference type="Proteomes" id="UP001595616">
    <property type="component" value="Unassembled WGS sequence"/>
</dbReference>
<feature type="domain" description="OmpR/PhoB-type" evidence="9">
    <location>
        <begin position="128"/>
        <end position="226"/>
    </location>
</feature>
<dbReference type="SMART" id="SM00448">
    <property type="entry name" value="REC"/>
    <property type="match status" value="1"/>
</dbReference>
<dbReference type="Pfam" id="PF00072">
    <property type="entry name" value="Response_reg"/>
    <property type="match status" value="1"/>
</dbReference>
<keyword evidence="11" id="KW-1185">Reference proteome</keyword>
<dbReference type="InterPro" id="IPR001789">
    <property type="entry name" value="Sig_transdc_resp-reg_receiver"/>
</dbReference>
<dbReference type="PROSITE" id="PS51755">
    <property type="entry name" value="OMPR_PHOB"/>
    <property type="match status" value="1"/>
</dbReference>
<keyword evidence="2" id="KW-0902">Two-component regulatory system</keyword>
<feature type="DNA-binding region" description="OmpR/PhoB-type" evidence="7">
    <location>
        <begin position="128"/>
        <end position="226"/>
    </location>
</feature>
<feature type="modified residue" description="4-aspartylphosphate" evidence="6">
    <location>
        <position position="53"/>
    </location>
</feature>
<dbReference type="InterPro" id="IPR036388">
    <property type="entry name" value="WH-like_DNA-bd_sf"/>
</dbReference>
<evidence type="ECO:0000313" key="11">
    <source>
        <dbReference type="Proteomes" id="UP001595616"/>
    </source>
</evidence>
<keyword evidence="5" id="KW-0804">Transcription</keyword>
<dbReference type="PANTHER" id="PTHR48111">
    <property type="entry name" value="REGULATOR OF RPOS"/>
    <property type="match status" value="1"/>
</dbReference>
<dbReference type="CDD" id="cd00383">
    <property type="entry name" value="trans_reg_C"/>
    <property type="match status" value="1"/>
</dbReference>
<dbReference type="InterPro" id="IPR011006">
    <property type="entry name" value="CheY-like_superfamily"/>
</dbReference>
<keyword evidence="4 7" id="KW-0238">DNA-binding</keyword>
<dbReference type="PROSITE" id="PS50110">
    <property type="entry name" value="RESPONSE_REGULATORY"/>
    <property type="match status" value="1"/>
</dbReference>
<accession>A0ABV7YTJ6</accession>
<feature type="domain" description="Response regulatory" evidence="8">
    <location>
        <begin position="4"/>
        <end position="118"/>
    </location>
</feature>
<evidence type="ECO:0000313" key="10">
    <source>
        <dbReference type="EMBL" id="MFC3809233.1"/>
    </source>
</evidence>
<evidence type="ECO:0000256" key="5">
    <source>
        <dbReference type="ARBA" id="ARBA00023163"/>
    </source>
</evidence>
<dbReference type="RefSeq" id="WP_379834021.1">
    <property type="nucleotide sequence ID" value="NZ_JBHRYQ010000001.1"/>
</dbReference>
<evidence type="ECO:0000256" key="3">
    <source>
        <dbReference type="ARBA" id="ARBA00023015"/>
    </source>
</evidence>
<keyword evidence="3" id="KW-0805">Transcription regulation</keyword>
<dbReference type="Pfam" id="PF00486">
    <property type="entry name" value="Trans_reg_C"/>
    <property type="match status" value="1"/>
</dbReference>
<dbReference type="SUPFAM" id="SSF52172">
    <property type="entry name" value="CheY-like"/>
    <property type="match status" value="1"/>
</dbReference>
<dbReference type="EMBL" id="JBHRYQ010000001">
    <property type="protein sequence ID" value="MFC3809233.1"/>
    <property type="molecule type" value="Genomic_DNA"/>
</dbReference>
<evidence type="ECO:0000256" key="6">
    <source>
        <dbReference type="PROSITE-ProRule" id="PRU00169"/>
    </source>
</evidence>
<name>A0ABV7YTJ6_9BACT</name>
<evidence type="ECO:0000256" key="4">
    <source>
        <dbReference type="ARBA" id="ARBA00023125"/>
    </source>
</evidence>
<evidence type="ECO:0000256" key="1">
    <source>
        <dbReference type="ARBA" id="ARBA00022553"/>
    </source>
</evidence>
<dbReference type="SMART" id="SM00862">
    <property type="entry name" value="Trans_reg_C"/>
    <property type="match status" value="1"/>
</dbReference>
<evidence type="ECO:0000259" key="9">
    <source>
        <dbReference type="PROSITE" id="PS51755"/>
    </source>
</evidence>
<evidence type="ECO:0000256" key="7">
    <source>
        <dbReference type="PROSITE-ProRule" id="PRU01091"/>
    </source>
</evidence>
<gene>
    <name evidence="10" type="ORF">ACFOOI_01085</name>
</gene>
<evidence type="ECO:0000256" key="2">
    <source>
        <dbReference type="ARBA" id="ARBA00023012"/>
    </source>
</evidence>
<protein>
    <submittedName>
        <fullName evidence="10">Response regulator transcription factor</fullName>
    </submittedName>
</protein>